<dbReference type="CDD" id="cd20071">
    <property type="entry name" value="SET_SMYD"/>
    <property type="match status" value="1"/>
</dbReference>
<reference evidence="2" key="1">
    <citation type="submission" date="2022-01" db="EMBL/GenBank/DDBJ databases">
        <authorList>
            <person name="King R."/>
        </authorList>
    </citation>
    <scope>NUCLEOTIDE SEQUENCE</scope>
</reference>
<dbReference type="AlphaFoldDB" id="A0A9P0IKK8"/>
<reference evidence="2" key="2">
    <citation type="submission" date="2022-10" db="EMBL/GenBank/DDBJ databases">
        <authorList>
            <consortium name="ENA_rothamsted_submissions"/>
            <consortium name="culmorum"/>
            <person name="King R."/>
        </authorList>
    </citation>
    <scope>NUCLEOTIDE SEQUENCE</scope>
</reference>
<feature type="region of interest" description="Disordered" evidence="1">
    <location>
        <begin position="1"/>
        <end position="24"/>
    </location>
</feature>
<dbReference type="EMBL" id="OU895877">
    <property type="protein sequence ID" value="CAH1709631.1"/>
    <property type="molecule type" value="Genomic_DNA"/>
</dbReference>
<evidence type="ECO:0000313" key="2">
    <source>
        <dbReference type="EMBL" id="CAH1709631.1"/>
    </source>
</evidence>
<keyword evidence="3" id="KW-1185">Reference proteome</keyword>
<dbReference type="Gene3D" id="1.10.220.160">
    <property type="match status" value="1"/>
</dbReference>
<accession>A0A9P0IKK8</accession>
<name>A0A9P0IKK8_9DIPT</name>
<dbReference type="Gene3D" id="6.10.140.2220">
    <property type="match status" value="1"/>
</dbReference>
<dbReference type="PANTHER" id="PTHR46455">
    <property type="entry name" value="SET AND MYND DOMAIN CONTAINING, ARTHROPOD-SPECIFIC, MEMBER 4, ISOFORM A"/>
    <property type="match status" value="1"/>
</dbReference>
<dbReference type="InterPro" id="IPR053010">
    <property type="entry name" value="SET_SmydA-8"/>
</dbReference>
<dbReference type="InterPro" id="IPR046341">
    <property type="entry name" value="SET_dom_sf"/>
</dbReference>
<evidence type="ECO:0000256" key="1">
    <source>
        <dbReference type="SAM" id="MobiDB-lite"/>
    </source>
</evidence>
<proteinExistence type="predicted"/>
<protein>
    <recommendedName>
        <fullName evidence="4">SET domain-containing protein</fullName>
    </recommendedName>
</protein>
<sequence length="526" mass="60368">MPNNKNRHKNKHGNKKRNNELDDKIDNIVVDGNAANSEINHNKAYDVNHSDIFGRYLVASRDLSPCEIIIQQSPLVIGPIANCNHVPVCINCYNPLGSMSGCYRCSNCQFPLCGKHCNDRDHTKDECSFFKDNNLAKYLHKDDNTIELQHDYEAIIILRCLMLKTLSEQLWQKLNEMESHCEIRKSIPALWNRNQKTIVNRIRDQWNLLQFSEDEIHRICGILEVNCFEVGGGQSSSTARALFPEAYLMCHDCVPNTNHTDNPKTHELIVRTTKTLKKGDVISLSYAYTLQGTLKRRSHLHEAKFFWCTCERCKSNDELGTHASTILCPKCSNGFILSADPLNENAEWRCQKCNFSLTAVFVMNLVTRLYDELDALGGNDINQIEMFISKYSKTLHKNHYIFLSAKHSLCQLYGKIDGFLINELSVEQLKHKETYCRDLLEVIDILEPGSSRLRGVILYELHAPIMLQITRELQMGMIKPADFKKRLREVIQILQRSYEILRHEPSGSQEFEMAVAAKSAINSMKL</sequence>
<organism evidence="2 3">
    <name type="scientific">Chironomus riparius</name>
    <dbReference type="NCBI Taxonomy" id="315576"/>
    <lineage>
        <taxon>Eukaryota</taxon>
        <taxon>Metazoa</taxon>
        <taxon>Ecdysozoa</taxon>
        <taxon>Arthropoda</taxon>
        <taxon>Hexapoda</taxon>
        <taxon>Insecta</taxon>
        <taxon>Pterygota</taxon>
        <taxon>Neoptera</taxon>
        <taxon>Endopterygota</taxon>
        <taxon>Diptera</taxon>
        <taxon>Nematocera</taxon>
        <taxon>Chironomoidea</taxon>
        <taxon>Chironomidae</taxon>
        <taxon>Chironominae</taxon>
        <taxon>Chironomus</taxon>
    </lineage>
</organism>
<feature type="compositionally biased region" description="Basic residues" evidence="1">
    <location>
        <begin position="1"/>
        <end position="16"/>
    </location>
</feature>
<gene>
    <name evidence="2" type="ORF">CHIRRI_LOCUS1262</name>
</gene>
<dbReference type="Proteomes" id="UP001153620">
    <property type="component" value="Chromosome 1"/>
</dbReference>
<evidence type="ECO:0008006" key="4">
    <source>
        <dbReference type="Google" id="ProtNLM"/>
    </source>
</evidence>
<dbReference type="PANTHER" id="PTHR46455:SF5">
    <property type="entry name" value="SET AND MYND DOMAIN CONTAINING, ARTHROPOD-SPECIFIC, MEMBER 4, ISOFORM A"/>
    <property type="match status" value="1"/>
</dbReference>
<evidence type="ECO:0000313" key="3">
    <source>
        <dbReference type="Proteomes" id="UP001153620"/>
    </source>
</evidence>
<dbReference type="SUPFAM" id="SSF82199">
    <property type="entry name" value="SET domain"/>
    <property type="match status" value="1"/>
</dbReference>
<dbReference type="Gene3D" id="2.170.270.10">
    <property type="entry name" value="SET domain"/>
    <property type="match status" value="1"/>
</dbReference>